<dbReference type="Gene3D" id="3.40.190.290">
    <property type="match status" value="1"/>
</dbReference>
<keyword evidence="2" id="KW-0805">Transcription regulation</keyword>
<dbReference type="PROSITE" id="PS50931">
    <property type="entry name" value="HTH_LYSR"/>
    <property type="match status" value="1"/>
</dbReference>
<dbReference type="InterPro" id="IPR000847">
    <property type="entry name" value="LysR_HTH_N"/>
</dbReference>
<evidence type="ECO:0000259" key="5">
    <source>
        <dbReference type="PROSITE" id="PS50931"/>
    </source>
</evidence>
<proteinExistence type="inferred from homology"/>
<dbReference type="PRINTS" id="PR00039">
    <property type="entry name" value="HTHLYSR"/>
</dbReference>
<dbReference type="InterPro" id="IPR005119">
    <property type="entry name" value="LysR_subst-bd"/>
</dbReference>
<dbReference type="Pfam" id="PF03466">
    <property type="entry name" value="LysR_substrate"/>
    <property type="match status" value="1"/>
</dbReference>
<evidence type="ECO:0000313" key="6">
    <source>
        <dbReference type="EMBL" id="MDP9886986.1"/>
    </source>
</evidence>
<feature type="domain" description="HTH lysR-type" evidence="5">
    <location>
        <begin position="4"/>
        <end position="61"/>
    </location>
</feature>
<dbReference type="InterPro" id="IPR050950">
    <property type="entry name" value="HTH-type_LysR_regulators"/>
</dbReference>
<reference evidence="6 7" key="1">
    <citation type="submission" date="2023-07" db="EMBL/GenBank/DDBJ databases">
        <title>Sorghum-associated microbial communities from plants grown in Nebraska, USA.</title>
        <authorList>
            <person name="Schachtman D."/>
        </authorList>
    </citation>
    <scope>NUCLEOTIDE SEQUENCE [LARGE SCALE GENOMIC DNA]</scope>
    <source>
        <strain evidence="6 7">CC222</strain>
    </source>
</reference>
<keyword evidence="3 6" id="KW-0238">DNA-binding</keyword>
<keyword evidence="4" id="KW-0804">Transcription</keyword>
<dbReference type="Pfam" id="PF00126">
    <property type="entry name" value="HTH_1"/>
    <property type="match status" value="1"/>
</dbReference>
<dbReference type="Proteomes" id="UP001226577">
    <property type="component" value="Unassembled WGS sequence"/>
</dbReference>
<name>A0ABT9RP23_9MICC</name>
<dbReference type="GO" id="GO:0003677">
    <property type="term" value="F:DNA binding"/>
    <property type="evidence" value="ECO:0007669"/>
    <property type="project" value="UniProtKB-KW"/>
</dbReference>
<dbReference type="PANTHER" id="PTHR30419">
    <property type="entry name" value="HTH-TYPE TRANSCRIPTIONAL REGULATOR YBHD"/>
    <property type="match status" value="1"/>
</dbReference>
<evidence type="ECO:0000256" key="2">
    <source>
        <dbReference type="ARBA" id="ARBA00023015"/>
    </source>
</evidence>
<dbReference type="InterPro" id="IPR036390">
    <property type="entry name" value="WH_DNA-bd_sf"/>
</dbReference>
<comment type="similarity">
    <text evidence="1">Belongs to the LysR transcriptional regulatory family.</text>
</comment>
<dbReference type="InterPro" id="IPR036388">
    <property type="entry name" value="WH-like_DNA-bd_sf"/>
</dbReference>
<keyword evidence="7" id="KW-1185">Reference proteome</keyword>
<sequence>MVNMLTPALLYFHAVAQEGTLTEAAEKLHVSASAISRQINKLESSLGTPLFNRHARGVELTEAGRLLLAYVRRAEAEGAAVREELLVSMQRKTRTLRVACAEGFARVWVPAAIANFSRQHDDVEFHLDVVSSSEGTRRVAEGEADVAAVFSLGPQSRVTVEHPMPTPVAFALVAPGHPLAAQPRATLQDLCRYKLAITAPGSSQRELLDLAMQIEGLTPSITLQSDHINPVIQFARSGVGVSLVSGLSLDRRDREDLVAVNIDHPVLRQRQGQVQTMTGRTQPAILTAFVDALIDALELFA</sequence>
<comment type="caution">
    <text evidence="6">The sequence shown here is derived from an EMBL/GenBank/DDBJ whole genome shotgun (WGS) entry which is preliminary data.</text>
</comment>
<dbReference type="EMBL" id="JAUSRE010000002">
    <property type="protein sequence ID" value="MDP9886986.1"/>
    <property type="molecule type" value="Genomic_DNA"/>
</dbReference>
<protein>
    <submittedName>
        <fullName evidence="6">DNA-binding transcriptional LysR family regulator</fullName>
    </submittedName>
</protein>
<organism evidence="6 7">
    <name type="scientific">Pseudarthrobacter enclensis</name>
    <dbReference type="NCBI Taxonomy" id="993070"/>
    <lineage>
        <taxon>Bacteria</taxon>
        <taxon>Bacillati</taxon>
        <taxon>Actinomycetota</taxon>
        <taxon>Actinomycetes</taxon>
        <taxon>Micrococcales</taxon>
        <taxon>Micrococcaceae</taxon>
        <taxon>Pseudarthrobacter</taxon>
    </lineage>
</organism>
<gene>
    <name evidence="6" type="ORF">J2X98_000556</name>
</gene>
<accession>A0ABT9RP23</accession>
<evidence type="ECO:0000256" key="4">
    <source>
        <dbReference type="ARBA" id="ARBA00023163"/>
    </source>
</evidence>
<evidence type="ECO:0000313" key="7">
    <source>
        <dbReference type="Proteomes" id="UP001226577"/>
    </source>
</evidence>
<evidence type="ECO:0000256" key="1">
    <source>
        <dbReference type="ARBA" id="ARBA00009437"/>
    </source>
</evidence>
<evidence type="ECO:0000256" key="3">
    <source>
        <dbReference type="ARBA" id="ARBA00023125"/>
    </source>
</evidence>
<dbReference type="SUPFAM" id="SSF53850">
    <property type="entry name" value="Periplasmic binding protein-like II"/>
    <property type="match status" value="1"/>
</dbReference>
<dbReference type="Gene3D" id="1.10.10.10">
    <property type="entry name" value="Winged helix-like DNA-binding domain superfamily/Winged helix DNA-binding domain"/>
    <property type="match status" value="1"/>
</dbReference>
<dbReference type="SUPFAM" id="SSF46785">
    <property type="entry name" value="Winged helix' DNA-binding domain"/>
    <property type="match status" value="1"/>
</dbReference>